<dbReference type="Proteomes" id="UP000195128">
    <property type="component" value="Unassembled WGS sequence"/>
</dbReference>
<reference evidence="2 3" key="1">
    <citation type="submission" date="2017-01" db="EMBL/GenBank/DDBJ databases">
        <authorList>
            <person name="Mah S.A."/>
            <person name="Swanson W.J."/>
            <person name="Moy G.W."/>
            <person name="Vacquier V.D."/>
        </authorList>
    </citation>
    <scope>NUCLEOTIDE SEQUENCE [LARGE SCALE GENOMIC DNA]</scope>
    <source>
        <strain evidence="2">PDD-32b-74</strain>
    </source>
</reference>
<dbReference type="AlphaFoldDB" id="A0A244EXK4"/>
<dbReference type="RefSeq" id="WP_084913792.1">
    <property type="nucleotide sequence ID" value="NZ_MTSA01000001.1"/>
</dbReference>
<dbReference type="OrthoDB" id="7021668at2"/>
<evidence type="ECO:0000256" key="1">
    <source>
        <dbReference type="SAM" id="MobiDB-lite"/>
    </source>
</evidence>
<comment type="caution">
    <text evidence="2">The sequence shown here is derived from an EMBL/GenBank/DDBJ whole genome shotgun (WGS) entry which is preliminary data.</text>
</comment>
<evidence type="ECO:0000313" key="2">
    <source>
        <dbReference type="EMBL" id="OUM09285.1"/>
    </source>
</evidence>
<accession>A0A244EXK4</accession>
<proteinExistence type="predicted"/>
<gene>
    <name evidence="2" type="ORF">BW686_00900</name>
</gene>
<dbReference type="EMBL" id="MTSA01000001">
    <property type="protein sequence ID" value="OUM09285.1"/>
    <property type="molecule type" value="Genomic_DNA"/>
</dbReference>
<evidence type="ECO:0000313" key="3">
    <source>
        <dbReference type="Proteomes" id="UP000195128"/>
    </source>
</evidence>
<organism evidence="2 3">
    <name type="scientific">Pseudomonas syringae</name>
    <dbReference type="NCBI Taxonomy" id="317"/>
    <lineage>
        <taxon>Bacteria</taxon>
        <taxon>Pseudomonadati</taxon>
        <taxon>Pseudomonadota</taxon>
        <taxon>Gammaproteobacteria</taxon>
        <taxon>Pseudomonadales</taxon>
        <taxon>Pseudomonadaceae</taxon>
        <taxon>Pseudomonas</taxon>
    </lineage>
</organism>
<feature type="compositionally biased region" description="Polar residues" evidence="1">
    <location>
        <begin position="1"/>
        <end position="21"/>
    </location>
</feature>
<protein>
    <submittedName>
        <fullName evidence="2">Uncharacterized protein</fullName>
    </submittedName>
</protein>
<sequence length="236" mass="27504">MNINASLSTLQSSRGTLNSRPSTPPPENVKSDTAKPVIKQRNPNEEFYRYVDSPWLTKNSKGEIASFYKALPQEELDDLKNSYLKDLIKTSNLEMFRMYDNYHDFKQQLPYLNPELSKKNFGFTLGFDEEIQVTDPDGVLTPAEFTYLTEKLNERQSLKDDLRKNAKSIMELVDHYTEKLDTRYALNLENYSKVIDYGQVFSRNHIGNFINTILYQVERNAPKREDERTPTIDTHV</sequence>
<name>A0A244EXK4_PSESX</name>
<feature type="region of interest" description="Disordered" evidence="1">
    <location>
        <begin position="1"/>
        <end position="38"/>
    </location>
</feature>